<dbReference type="EMBL" id="LT629689">
    <property type="protein sequence ID" value="SDE87687.1"/>
    <property type="molecule type" value="Genomic_DNA"/>
</dbReference>
<evidence type="ECO:0000256" key="1">
    <source>
        <dbReference type="SAM" id="MobiDB-lite"/>
    </source>
</evidence>
<name>A0A5C5QCW2_9PSED</name>
<dbReference type="Proteomes" id="UP000182858">
    <property type="component" value="Chromosome I"/>
</dbReference>
<evidence type="ECO:0000313" key="2">
    <source>
        <dbReference type="EMBL" id="SDE87687.1"/>
    </source>
</evidence>
<dbReference type="EMBL" id="VFET01000014">
    <property type="protein sequence ID" value="TWS03168.1"/>
    <property type="molecule type" value="Genomic_DNA"/>
</dbReference>
<reference evidence="2 4" key="1">
    <citation type="submission" date="2016-10" db="EMBL/GenBank/DDBJ databases">
        <authorList>
            <person name="Varghese N."/>
            <person name="Submissions S."/>
        </authorList>
    </citation>
    <scope>NUCLEOTIDE SEQUENCE [LARGE SCALE GENOMIC DNA]</scope>
    <source>
        <strain evidence="2 4">DSM 17835</strain>
    </source>
</reference>
<dbReference type="GeneID" id="78552752"/>
<evidence type="ECO:0000313" key="5">
    <source>
        <dbReference type="Proteomes" id="UP000317951"/>
    </source>
</evidence>
<dbReference type="Proteomes" id="UP000317951">
    <property type="component" value="Unassembled WGS sequence"/>
</dbReference>
<dbReference type="RefSeq" id="WP_010564669.1">
    <property type="nucleotide sequence ID" value="NZ_LT629689.1"/>
</dbReference>
<reference evidence="3 5" key="2">
    <citation type="submission" date="2019-06" db="EMBL/GenBank/DDBJ databases">
        <title>Pseudomonas bimorpha sp. nov. isolated from bovine raw milk and skim milk concentrate.</title>
        <authorList>
            <person name="Hofmann K."/>
            <person name="Huptas C."/>
            <person name="Doll E."/>
            <person name="Scherer S."/>
            <person name="Wenning M."/>
        </authorList>
    </citation>
    <scope>NUCLEOTIDE SEQUENCE [LARGE SCALE GENOMIC DNA]</scope>
    <source>
        <strain evidence="3 5">DSM 17835</strain>
    </source>
</reference>
<evidence type="ECO:0000313" key="4">
    <source>
        <dbReference type="Proteomes" id="UP000182858"/>
    </source>
</evidence>
<accession>A0A5C5QCW2</accession>
<proteinExistence type="predicted"/>
<sequence length="73" mass="7997">MAKITITLEDRREGNGKPSVAVDMTGVPTTNLGTPRQTEAVRIFNKLFDLVASEKMLGAIPACRWQPTTTTLH</sequence>
<evidence type="ECO:0000313" key="3">
    <source>
        <dbReference type="EMBL" id="TWS03168.1"/>
    </source>
</evidence>
<keyword evidence="4" id="KW-1185">Reference proteome</keyword>
<protein>
    <submittedName>
        <fullName evidence="3">Uncharacterized protein</fullName>
    </submittedName>
</protein>
<dbReference type="AlphaFoldDB" id="A0A5C5QCW2"/>
<dbReference type="OrthoDB" id="6988352at2"/>
<gene>
    <name evidence="3" type="ORF">FIV36_17820</name>
    <name evidence="2" type="ORF">SAMN05216591_1244</name>
</gene>
<feature type="region of interest" description="Disordered" evidence="1">
    <location>
        <begin position="1"/>
        <end position="33"/>
    </location>
</feature>
<organism evidence="3 5">
    <name type="scientific">Pseudomonas extremaustralis</name>
    <dbReference type="NCBI Taxonomy" id="359110"/>
    <lineage>
        <taxon>Bacteria</taxon>
        <taxon>Pseudomonadati</taxon>
        <taxon>Pseudomonadota</taxon>
        <taxon>Gammaproteobacteria</taxon>
        <taxon>Pseudomonadales</taxon>
        <taxon>Pseudomonadaceae</taxon>
        <taxon>Pseudomonas</taxon>
    </lineage>
</organism>